<evidence type="ECO:0008006" key="5">
    <source>
        <dbReference type="Google" id="ProtNLM"/>
    </source>
</evidence>
<feature type="compositionally biased region" description="Gly residues" evidence="1">
    <location>
        <begin position="322"/>
        <end position="333"/>
    </location>
</feature>
<dbReference type="PANTHER" id="PTHR35984:SF1">
    <property type="entry name" value="PERIPLASMIC SERINE PROTEASE"/>
    <property type="match status" value="1"/>
</dbReference>
<proteinExistence type="predicted"/>
<dbReference type="AlphaFoldDB" id="A0A9W6IIG6"/>
<dbReference type="EMBL" id="BSFE01000001">
    <property type="protein sequence ID" value="GLK50543.1"/>
    <property type="molecule type" value="Genomic_DNA"/>
</dbReference>
<sequence length="354" mass="39037">MAEGIDNTVLIGAAIALVVLAGLVYVYAHHLARQRASSDERQIVKLRRKRFADYEDARREYEKLRKKIETGNTVLIDLIHDLGDDFVGRDSAQQQIAFDEALQAVAAIRQANARAKIVVVLHTLGGYARPAHMIAQALRQHLEKTKGHHNPKREPRVIAHIPYIAMSGGTMIALAADKVCMNKTASLGPIDTIYGGFPTDAYNALIEQKGVLATQDVLVMLAHEARKYDQYAVKVAREIVNPVHRKPGKPEHYLADYLSSGELSHSQAISVKEARELGMNVESKVEEAINGLVDARIRMINTRLEYETGRHDDPRSDRRDGGGQGSAGGGEGGDIAEQVIERAIRHSLRGLVRL</sequence>
<evidence type="ECO:0000313" key="3">
    <source>
        <dbReference type="EMBL" id="GLK50543.1"/>
    </source>
</evidence>
<organism evidence="3 4">
    <name type="scientific">Maricaulis virginensis</name>
    <dbReference type="NCBI Taxonomy" id="144022"/>
    <lineage>
        <taxon>Bacteria</taxon>
        <taxon>Pseudomonadati</taxon>
        <taxon>Pseudomonadota</taxon>
        <taxon>Alphaproteobacteria</taxon>
        <taxon>Maricaulales</taxon>
        <taxon>Maricaulaceae</taxon>
        <taxon>Maricaulis</taxon>
    </lineage>
</organism>
<feature type="transmembrane region" description="Helical" evidence="2">
    <location>
        <begin position="7"/>
        <end position="28"/>
    </location>
</feature>
<dbReference type="PANTHER" id="PTHR35984">
    <property type="entry name" value="PERIPLASMIC SERINE PROTEASE"/>
    <property type="match status" value="1"/>
</dbReference>
<keyword evidence="2" id="KW-0472">Membrane</keyword>
<comment type="caution">
    <text evidence="3">The sequence shown here is derived from an EMBL/GenBank/DDBJ whole genome shotgun (WGS) entry which is preliminary data.</text>
</comment>
<dbReference type="Proteomes" id="UP001143486">
    <property type="component" value="Unassembled WGS sequence"/>
</dbReference>
<evidence type="ECO:0000256" key="2">
    <source>
        <dbReference type="SAM" id="Phobius"/>
    </source>
</evidence>
<reference evidence="3" key="2">
    <citation type="submission" date="2023-01" db="EMBL/GenBank/DDBJ databases">
        <authorList>
            <person name="Sun Q."/>
            <person name="Evtushenko L."/>
        </authorList>
    </citation>
    <scope>NUCLEOTIDE SEQUENCE</scope>
    <source>
        <strain evidence="3">VKM B-1513</strain>
    </source>
</reference>
<feature type="region of interest" description="Disordered" evidence="1">
    <location>
        <begin position="307"/>
        <end position="335"/>
    </location>
</feature>
<protein>
    <recommendedName>
        <fullName evidence="5">Serine protease, ClpP class</fullName>
    </recommendedName>
</protein>
<reference evidence="3" key="1">
    <citation type="journal article" date="2014" name="Int. J. Syst. Evol. Microbiol.">
        <title>Complete genome sequence of Corynebacterium casei LMG S-19264T (=DSM 44701T), isolated from a smear-ripened cheese.</title>
        <authorList>
            <consortium name="US DOE Joint Genome Institute (JGI-PGF)"/>
            <person name="Walter F."/>
            <person name="Albersmeier A."/>
            <person name="Kalinowski J."/>
            <person name="Ruckert C."/>
        </authorList>
    </citation>
    <scope>NUCLEOTIDE SEQUENCE</scope>
    <source>
        <strain evidence="3">VKM B-1513</strain>
    </source>
</reference>
<keyword evidence="4" id="KW-1185">Reference proteome</keyword>
<dbReference type="Pfam" id="PF01972">
    <property type="entry name" value="SDH_protease"/>
    <property type="match status" value="1"/>
</dbReference>
<keyword evidence="2" id="KW-0812">Transmembrane</keyword>
<dbReference type="InterPro" id="IPR029045">
    <property type="entry name" value="ClpP/crotonase-like_dom_sf"/>
</dbReference>
<dbReference type="RefSeq" id="WP_271184944.1">
    <property type="nucleotide sequence ID" value="NZ_BSFE01000001.1"/>
</dbReference>
<keyword evidence="2" id="KW-1133">Transmembrane helix</keyword>
<accession>A0A9W6IIG6</accession>
<dbReference type="InterPro" id="IPR002825">
    <property type="entry name" value="Pept_S49_ser-pept_pro"/>
</dbReference>
<gene>
    <name evidence="3" type="ORF">GCM10017621_00510</name>
</gene>
<dbReference type="Gene3D" id="3.90.226.10">
    <property type="entry name" value="2-enoyl-CoA Hydratase, Chain A, domain 1"/>
    <property type="match status" value="1"/>
</dbReference>
<evidence type="ECO:0000256" key="1">
    <source>
        <dbReference type="SAM" id="MobiDB-lite"/>
    </source>
</evidence>
<evidence type="ECO:0000313" key="4">
    <source>
        <dbReference type="Proteomes" id="UP001143486"/>
    </source>
</evidence>
<name>A0A9W6IIG6_9PROT</name>
<dbReference type="SUPFAM" id="SSF52096">
    <property type="entry name" value="ClpP/crotonase"/>
    <property type="match status" value="1"/>
</dbReference>
<dbReference type="GO" id="GO:0016020">
    <property type="term" value="C:membrane"/>
    <property type="evidence" value="ECO:0007669"/>
    <property type="project" value="InterPro"/>
</dbReference>
<feature type="compositionally biased region" description="Basic and acidic residues" evidence="1">
    <location>
        <begin position="307"/>
        <end position="321"/>
    </location>
</feature>